<dbReference type="NCBIfam" id="TIGR00275">
    <property type="entry name" value="aminoacetone oxidase family FAD-binding enzyme"/>
    <property type="match status" value="1"/>
</dbReference>
<dbReference type="PANTHER" id="PTHR42887">
    <property type="entry name" value="OS12G0638800 PROTEIN"/>
    <property type="match status" value="1"/>
</dbReference>
<dbReference type="InterPro" id="IPR023166">
    <property type="entry name" value="BaiN-like_dom_sf"/>
</dbReference>
<protein>
    <submittedName>
        <fullName evidence="6">Aminoacetone oxidase family FAD-binding enzyme</fullName>
    </submittedName>
</protein>
<dbReference type="PRINTS" id="PR00368">
    <property type="entry name" value="FADPNR"/>
</dbReference>
<evidence type="ECO:0000256" key="1">
    <source>
        <dbReference type="ARBA" id="ARBA00001974"/>
    </source>
</evidence>
<dbReference type="InterPro" id="IPR057661">
    <property type="entry name" value="RsdA/BaiN/AoA(So)_Rossmann"/>
</dbReference>
<evidence type="ECO:0000259" key="4">
    <source>
        <dbReference type="Pfam" id="PF03486"/>
    </source>
</evidence>
<dbReference type="PANTHER" id="PTHR42887:SF2">
    <property type="entry name" value="OS12G0638800 PROTEIN"/>
    <property type="match status" value="1"/>
</dbReference>
<dbReference type="Gene3D" id="3.50.50.60">
    <property type="entry name" value="FAD/NAD(P)-binding domain"/>
    <property type="match status" value="1"/>
</dbReference>
<evidence type="ECO:0000259" key="5">
    <source>
        <dbReference type="Pfam" id="PF22780"/>
    </source>
</evidence>
<dbReference type="Pfam" id="PF22780">
    <property type="entry name" value="HI0933_like_1st"/>
    <property type="match status" value="1"/>
</dbReference>
<keyword evidence="3" id="KW-0274">FAD</keyword>
<evidence type="ECO:0000313" key="7">
    <source>
        <dbReference type="Proteomes" id="UP000677668"/>
    </source>
</evidence>
<evidence type="ECO:0000256" key="2">
    <source>
        <dbReference type="ARBA" id="ARBA00022630"/>
    </source>
</evidence>
<dbReference type="SUPFAM" id="SSF51905">
    <property type="entry name" value="FAD/NAD(P)-binding domain"/>
    <property type="match status" value="1"/>
</dbReference>
<dbReference type="SUPFAM" id="SSF160996">
    <property type="entry name" value="HI0933 insert domain-like"/>
    <property type="match status" value="1"/>
</dbReference>
<gene>
    <name evidence="6" type="ORF">J8C05_02095</name>
</gene>
<dbReference type="Gene3D" id="2.40.30.10">
    <property type="entry name" value="Translation factors"/>
    <property type="match status" value="1"/>
</dbReference>
<dbReference type="EMBL" id="CP072642">
    <property type="protein sequence ID" value="QUV94920.1"/>
    <property type="molecule type" value="Genomic_DNA"/>
</dbReference>
<dbReference type="Pfam" id="PF03486">
    <property type="entry name" value="HI0933_like"/>
    <property type="match status" value="1"/>
</dbReference>
<keyword evidence="2" id="KW-0285">Flavoprotein</keyword>
<feature type="domain" description="RsdA/BaiN/AoA(So)-like Rossmann fold-like" evidence="4">
    <location>
        <begin position="7"/>
        <end position="406"/>
    </location>
</feature>
<dbReference type="InterPro" id="IPR055178">
    <property type="entry name" value="RsdA/BaiN/AoA(So)-like_dom"/>
</dbReference>
<dbReference type="InterPro" id="IPR004792">
    <property type="entry name" value="BaiN-like"/>
</dbReference>
<feature type="domain" description="RsdA/BaiN/AoA(So)-like insert" evidence="5">
    <location>
        <begin position="195"/>
        <end position="352"/>
    </location>
</feature>
<evidence type="ECO:0000256" key="3">
    <source>
        <dbReference type="ARBA" id="ARBA00022827"/>
    </source>
</evidence>
<proteinExistence type="predicted"/>
<dbReference type="InterPro" id="IPR036188">
    <property type="entry name" value="FAD/NAD-bd_sf"/>
</dbReference>
<keyword evidence="7" id="KW-1185">Reference proteome</keyword>
<name>A0ABX8B5B9_9BACT</name>
<dbReference type="Proteomes" id="UP000677668">
    <property type="component" value="Chromosome 1"/>
</dbReference>
<dbReference type="Gene3D" id="1.10.8.260">
    <property type="entry name" value="HI0933 insert domain-like"/>
    <property type="match status" value="1"/>
</dbReference>
<accession>A0ABX8B5B9</accession>
<reference evidence="6 7" key="1">
    <citation type="submission" date="2021-03" db="EMBL/GenBank/DDBJ databases">
        <title>Genomic and phenotypic characterization of Chloracidobacterium isolates provides evidence for multiple species.</title>
        <authorList>
            <person name="Saini M.K."/>
            <person name="Costas A.M.G."/>
            <person name="Tank M."/>
            <person name="Bryant D.A."/>
        </authorList>
    </citation>
    <scope>NUCLEOTIDE SEQUENCE [LARGE SCALE GENOMIC DNA]</scope>
    <source>
        <strain evidence="6 7">N</strain>
    </source>
</reference>
<organism evidence="6 7">
    <name type="scientific">Chloracidobacterium sp. N</name>
    <dbReference type="NCBI Taxonomy" id="2821540"/>
    <lineage>
        <taxon>Bacteria</taxon>
        <taxon>Pseudomonadati</taxon>
        <taxon>Acidobacteriota</taxon>
        <taxon>Terriglobia</taxon>
        <taxon>Terriglobales</taxon>
        <taxon>Acidobacteriaceae</taxon>
        <taxon>Chloracidobacterium</taxon>
        <taxon>Chloracidobacterium aggregatum</taxon>
    </lineage>
</organism>
<evidence type="ECO:0000313" key="6">
    <source>
        <dbReference type="EMBL" id="QUV94920.1"/>
    </source>
</evidence>
<sequence length="422" mass="44323">MPTCDADIVIVGAGAAGLMAGIWAGRTAGPQARIVALDGAPRLGAKILVSGGGRCNVTHEQVTADDFAGSGPTFIHPVLRQFDVPATVAFFNELGVPLKREATGKLFPVTDRARTVLDALLTAATAAGVVCRHPCRVEVVQPTAHGFLVGGPWGTVTARQVILATGGRSLPKSGSDGSGYHLATALGHTITPTFPALVPLLLPPNHPLCDRRGISTPAAMSVRVGSRTLAAVTGALLCTHFGLSGPATLDISRHWLAARQKGLAAQLVINWLPELPPGRFEQQLLSLGRTTVLRFLGEHLPERLAQLLLELAAVPLARTGAQLTRTERQALVTTVLRWVAPVTGDRGFTCAETTAGGVPLRELDVSRMASRRCPGLYCCGEICDVDGRIGGFNFQWAWSSGYVAGVAAARALRMASDSLRQA</sequence>
<dbReference type="PRINTS" id="PR00411">
    <property type="entry name" value="PNDRDTASEI"/>
</dbReference>
<comment type="cofactor">
    <cofactor evidence="1">
        <name>FAD</name>
        <dbReference type="ChEBI" id="CHEBI:57692"/>
    </cofactor>
</comment>